<dbReference type="AlphaFoldDB" id="A0A974HRX8"/>
<accession>A0A974HRX8</accession>
<evidence type="ECO:0000313" key="1">
    <source>
        <dbReference type="EMBL" id="OCT88307.1"/>
    </source>
</evidence>
<dbReference type="Proteomes" id="UP000694892">
    <property type="component" value="Chromosome 3L"/>
</dbReference>
<name>A0A974HRX8_XENLA</name>
<sequence>MPQPHSSQPGFNINTRLLGTHLIFLYSLHQHLQCWLYGCNSLKKITAFSINNTFYQFLKLWGKKVQQNVCNFFLKCHVRIFFCVFLRKKSHSRLNHIVPFIFNVA</sequence>
<organism evidence="1 2">
    <name type="scientific">Xenopus laevis</name>
    <name type="common">African clawed frog</name>
    <dbReference type="NCBI Taxonomy" id="8355"/>
    <lineage>
        <taxon>Eukaryota</taxon>
        <taxon>Metazoa</taxon>
        <taxon>Chordata</taxon>
        <taxon>Craniata</taxon>
        <taxon>Vertebrata</taxon>
        <taxon>Euteleostomi</taxon>
        <taxon>Amphibia</taxon>
        <taxon>Batrachia</taxon>
        <taxon>Anura</taxon>
        <taxon>Pipoidea</taxon>
        <taxon>Pipidae</taxon>
        <taxon>Xenopodinae</taxon>
        <taxon>Xenopus</taxon>
        <taxon>Xenopus</taxon>
    </lineage>
</organism>
<protein>
    <submittedName>
        <fullName evidence="1">Uncharacterized protein</fullName>
    </submittedName>
</protein>
<evidence type="ECO:0000313" key="2">
    <source>
        <dbReference type="Proteomes" id="UP000694892"/>
    </source>
</evidence>
<proteinExistence type="predicted"/>
<reference evidence="2" key="1">
    <citation type="journal article" date="2016" name="Nature">
        <title>Genome evolution in the allotetraploid frog Xenopus laevis.</title>
        <authorList>
            <person name="Session A.M."/>
            <person name="Uno Y."/>
            <person name="Kwon T."/>
            <person name="Chapman J.A."/>
            <person name="Toyoda A."/>
            <person name="Takahashi S."/>
            <person name="Fukui A."/>
            <person name="Hikosaka A."/>
            <person name="Suzuki A."/>
            <person name="Kondo M."/>
            <person name="van Heeringen S.J."/>
            <person name="Quigley I."/>
            <person name="Heinz S."/>
            <person name="Ogino H."/>
            <person name="Ochi H."/>
            <person name="Hellsten U."/>
            <person name="Lyons J.B."/>
            <person name="Simakov O."/>
            <person name="Putnam N."/>
            <person name="Stites J."/>
            <person name="Kuroki Y."/>
            <person name="Tanaka T."/>
            <person name="Michiue T."/>
            <person name="Watanabe M."/>
            <person name="Bogdanovic O."/>
            <person name="Lister R."/>
            <person name="Georgiou G."/>
            <person name="Paranjpe S.S."/>
            <person name="van Kruijsbergen I."/>
            <person name="Shu S."/>
            <person name="Carlson J."/>
            <person name="Kinoshita T."/>
            <person name="Ohta Y."/>
            <person name="Mawaribuchi S."/>
            <person name="Jenkins J."/>
            <person name="Grimwood J."/>
            <person name="Schmutz J."/>
            <person name="Mitros T."/>
            <person name="Mozaffari S.V."/>
            <person name="Suzuki Y."/>
            <person name="Haramoto Y."/>
            <person name="Yamamoto T.S."/>
            <person name="Takagi C."/>
            <person name="Heald R."/>
            <person name="Miller K."/>
            <person name="Haudenschild C."/>
            <person name="Kitzman J."/>
            <person name="Nakayama T."/>
            <person name="Izutsu Y."/>
            <person name="Robert J."/>
            <person name="Fortriede J."/>
            <person name="Burns K."/>
            <person name="Lotay V."/>
            <person name="Karimi K."/>
            <person name="Yasuoka Y."/>
            <person name="Dichmann D.S."/>
            <person name="Flajnik M.F."/>
            <person name="Houston D.W."/>
            <person name="Shendure J."/>
            <person name="DuPasquier L."/>
            <person name="Vize P.D."/>
            <person name="Zorn A.M."/>
            <person name="Ito M."/>
            <person name="Marcotte E.M."/>
            <person name="Wallingford J.B."/>
            <person name="Ito Y."/>
            <person name="Asashima M."/>
            <person name="Ueno N."/>
            <person name="Matsuda Y."/>
            <person name="Veenstra G.J."/>
            <person name="Fujiyama A."/>
            <person name="Harland R.M."/>
            <person name="Taira M."/>
            <person name="Rokhsar D.S."/>
        </authorList>
    </citation>
    <scope>NUCLEOTIDE SEQUENCE [LARGE SCALE GENOMIC DNA]</scope>
    <source>
        <strain evidence="2">J</strain>
    </source>
</reference>
<gene>
    <name evidence="1" type="ORF">XELAEV_18016941mg</name>
</gene>
<dbReference type="EMBL" id="CM004470">
    <property type="protein sequence ID" value="OCT88307.1"/>
    <property type="molecule type" value="Genomic_DNA"/>
</dbReference>